<sequence length="68" mass="8259">MFLCYRKSIYLCYFILFYFYIYISFFWGCFFVGLFSALLLFIQEQLITRGYSLFECLAIIYIMNVCTA</sequence>
<comment type="caution">
    <text evidence="2">The sequence shown here is derived from an EMBL/GenBank/DDBJ whole genome shotgun (WGS) entry which is preliminary data.</text>
</comment>
<organism evidence="2 3">
    <name type="scientific">Glomus cerebriforme</name>
    <dbReference type="NCBI Taxonomy" id="658196"/>
    <lineage>
        <taxon>Eukaryota</taxon>
        <taxon>Fungi</taxon>
        <taxon>Fungi incertae sedis</taxon>
        <taxon>Mucoromycota</taxon>
        <taxon>Glomeromycotina</taxon>
        <taxon>Glomeromycetes</taxon>
        <taxon>Glomerales</taxon>
        <taxon>Glomeraceae</taxon>
        <taxon>Glomus</taxon>
    </lineage>
</organism>
<protein>
    <submittedName>
        <fullName evidence="2">Uncharacterized protein</fullName>
    </submittedName>
</protein>
<feature type="transmembrane region" description="Helical" evidence="1">
    <location>
        <begin position="12"/>
        <end position="42"/>
    </location>
</feature>
<keyword evidence="1" id="KW-1133">Transmembrane helix</keyword>
<feature type="transmembrane region" description="Helical" evidence="1">
    <location>
        <begin position="48"/>
        <end position="66"/>
    </location>
</feature>
<evidence type="ECO:0000313" key="3">
    <source>
        <dbReference type="Proteomes" id="UP000265703"/>
    </source>
</evidence>
<proteinExistence type="predicted"/>
<dbReference type="EMBL" id="QKYT01000005">
    <property type="protein sequence ID" value="RIA99342.1"/>
    <property type="molecule type" value="Genomic_DNA"/>
</dbReference>
<keyword evidence="1" id="KW-0472">Membrane</keyword>
<accession>A0A397TN18</accession>
<evidence type="ECO:0000313" key="2">
    <source>
        <dbReference type="EMBL" id="RIA99342.1"/>
    </source>
</evidence>
<keyword evidence="1" id="KW-0812">Transmembrane</keyword>
<dbReference type="AlphaFoldDB" id="A0A397TN18"/>
<keyword evidence="3" id="KW-1185">Reference proteome</keyword>
<dbReference type="Proteomes" id="UP000265703">
    <property type="component" value="Unassembled WGS sequence"/>
</dbReference>
<name>A0A397TN18_9GLOM</name>
<reference evidence="2 3" key="1">
    <citation type="submission" date="2018-06" db="EMBL/GenBank/DDBJ databases">
        <title>Comparative genomics reveals the genomic features of Rhizophagus irregularis, R. cerebriforme, R. diaphanum and Gigaspora rosea, and their symbiotic lifestyle signature.</title>
        <authorList>
            <person name="Morin E."/>
            <person name="San Clemente H."/>
            <person name="Chen E.C.H."/>
            <person name="De La Providencia I."/>
            <person name="Hainaut M."/>
            <person name="Kuo A."/>
            <person name="Kohler A."/>
            <person name="Murat C."/>
            <person name="Tang N."/>
            <person name="Roy S."/>
            <person name="Loubradou J."/>
            <person name="Henrissat B."/>
            <person name="Grigoriev I.V."/>
            <person name="Corradi N."/>
            <person name="Roux C."/>
            <person name="Martin F.M."/>
        </authorList>
    </citation>
    <scope>NUCLEOTIDE SEQUENCE [LARGE SCALE GENOMIC DNA]</scope>
    <source>
        <strain evidence="2 3">DAOM 227022</strain>
    </source>
</reference>
<gene>
    <name evidence="2" type="ORF">C1645_747462</name>
</gene>
<evidence type="ECO:0000256" key="1">
    <source>
        <dbReference type="SAM" id="Phobius"/>
    </source>
</evidence>